<dbReference type="PANTHER" id="PTHR14969">
    <property type="entry name" value="SPHINGOSINE-1-PHOSPHATE PHOSPHOHYDROLASE"/>
    <property type="match status" value="1"/>
</dbReference>
<keyword evidence="1" id="KW-0472">Membrane</keyword>
<feature type="transmembrane region" description="Helical" evidence="1">
    <location>
        <begin position="293"/>
        <end position="311"/>
    </location>
</feature>
<dbReference type="SMART" id="SM00014">
    <property type="entry name" value="acidPPc"/>
    <property type="match status" value="1"/>
</dbReference>
<dbReference type="InterPro" id="IPR036938">
    <property type="entry name" value="PAP2/HPO_sf"/>
</dbReference>
<accession>A0ABX1PBS8</accession>
<keyword evidence="1" id="KW-0812">Transmembrane</keyword>
<feature type="transmembrane region" description="Helical" evidence="1">
    <location>
        <begin position="264"/>
        <end position="281"/>
    </location>
</feature>
<dbReference type="Proteomes" id="UP000718564">
    <property type="component" value="Unassembled WGS sequence"/>
</dbReference>
<dbReference type="RefSeq" id="WP_169157150.1">
    <property type="nucleotide sequence ID" value="NZ_CAWPJE010000202.1"/>
</dbReference>
<feature type="domain" description="Phosphatidic acid phosphatase type 2/haloperoxidase" evidence="2">
    <location>
        <begin position="226"/>
        <end position="334"/>
    </location>
</feature>
<reference evidence="3 4" key="1">
    <citation type="submission" date="2018-06" db="EMBL/GenBank/DDBJ databases">
        <title>Comparative genomics of Brasilonema spp. strains.</title>
        <authorList>
            <person name="Alvarenga D.O."/>
            <person name="Fiore M.F."/>
            <person name="Varani A.M."/>
        </authorList>
    </citation>
    <scope>NUCLEOTIDE SEQUENCE [LARGE SCALE GENOMIC DNA]</scope>
    <source>
        <strain evidence="3 4">SPC951</strain>
    </source>
</reference>
<dbReference type="EMBL" id="QMEB01000206">
    <property type="protein sequence ID" value="NMG21929.1"/>
    <property type="molecule type" value="Genomic_DNA"/>
</dbReference>
<sequence>MGTHFHNLLNQNPLVRAIHTAVKGRARYKVNGLSRSESLKRYLELRLSKEEGIGQVRANHDTGNVLVLFHSDFSPNAIASLLERIVLDYRKQGTKLPVRTAYISTAPEEAKNLSINTRKLNQLTASVQKQESTQTHVKKQLEQAGSQLILVSGTAVSTLVLCTGLLHKYGLDERILLAIQKLHTPLLDRIMLGITSFGDPVFLVLICLALQTGLLYHNRRTQAITLSIAAIGAVSLNCFLKLLFGRARPDLWNWIIDVGQHSFPSGHAMVSIVIYGFLGYILAKEFPQWRGRIFALTVVLIVAIGFSRLYLGVHWPTDVVAGYAVGLVWLIACIKRMELREKYYSSAKYLYTILGLTHSHKPDKVQTIYA</sequence>
<feature type="transmembrane region" description="Helical" evidence="1">
    <location>
        <begin position="223"/>
        <end position="244"/>
    </location>
</feature>
<evidence type="ECO:0000313" key="4">
    <source>
        <dbReference type="Proteomes" id="UP000718564"/>
    </source>
</evidence>
<keyword evidence="1" id="KW-1133">Transmembrane helix</keyword>
<name>A0ABX1PBS8_9CYAN</name>
<proteinExistence type="predicted"/>
<dbReference type="PANTHER" id="PTHR14969:SF13">
    <property type="entry name" value="AT30094P"/>
    <property type="match status" value="1"/>
</dbReference>
<gene>
    <name evidence="3" type="ORF">DP116_21750</name>
</gene>
<evidence type="ECO:0000256" key="1">
    <source>
        <dbReference type="SAM" id="Phobius"/>
    </source>
</evidence>
<dbReference type="Gene3D" id="1.20.144.10">
    <property type="entry name" value="Phosphatidic acid phosphatase type 2/haloperoxidase"/>
    <property type="match status" value="1"/>
</dbReference>
<feature type="transmembrane region" description="Helical" evidence="1">
    <location>
        <begin position="190"/>
        <end position="216"/>
    </location>
</feature>
<evidence type="ECO:0000259" key="2">
    <source>
        <dbReference type="SMART" id="SM00014"/>
    </source>
</evidence>
<keyword evidence="4" id="KW-1185">Reference proteome</keyword>
<comment type="caution">
    <text evidence="3">The sequence shown here is derived from an EMBL/GenBank/DDBJ whole genome shotgun (WGS) entry which is preliminary data.</text>
</comment>
<dbReference type="Pfam" id="PF01569">
    <property type="entry name" value="PAP2"/>
    <property type="match status" value="1"/>
</dbReference>
<evidence type="ECO:0000313" key="3">
    <source>
        <dbReference type="EMBL" id="NMG21929.1"/>
    </source>
</evidence>
<organism evidence="3 4">
    <name type="scientific">Brasilonema bromeliae SPC951</name>
    <dbReference type="NCBI Taxonomy" id="385972"/>
    <lineage>
        <taxon>Bacteria</taxon>
        <taxon>Bacillati</taxon>
        <taxon>Cyanobacteriota</taxon>
        <taxon>Cyanophyceae</taxon>
        <taxon>Nostocales</taxon>
        <taxon>Scytonemataceae</taxon>
        <taxon>Brasilonema</taxon>
        <taxon>Bromeliae group (in: Brasilonema)</taxon>
    </lineage>
</organism>
<dbReference type="SUPFAM" id="SSF48317">
    <property type="entry name" value="Acid phosphatase/Vanadium-dependent haloperoxidase"/>
    <property type="match status" value="1"/>
</dbReference>
<protein>
    <submittedName>
        <fullName evidence="3">PA-phosphatase</fullName>
    </submittedName>
</protein>
<dbReference type="InterPro" id="IPR000326">
    <property type="entry name" value="PAP2/HPO"/>
</dbReference>
<dbReference type="CDD" id="cd03392">
    <property type="entry name" value="PAP2_like_2"/>
    <property type="match status" value="1"/>
</dbReference>
<feature type="transmembrane region" description="Helical" evidence="1">
    <location>
        <begin position="317"/>
        <end position="334"/>
    </location>
</feature>